<keyword evidence="7" id="KW-1133">Transmembrane helix</keyword>
<keyword evidence="10" id="KW-1015">Disulfide bond</keyword>
<evidence type="ECO:0000256" key="10">
    <source>
        <dbReference type="ARBA" id="ARBA00023157"/>
    </source>
</evidence>
<dbReference type="Pfam" id="PF00777">
    <property type="entry name" value="Glyco_transf_29"/>
    <property type="match status" value="1"/>
</dbReference>
<evidence type="ECO:0000313" key="14">
    <source>
        <dbReference type="EMBL" id="CAH1267998.1"/>
    </source>
</evidence>
<dbReference type="PIRSF" id="PIRSF005557">
    <property type="entry name" value="Sialyl_trans"/>
    <property type="match status" value="1"/>
</dbReference>
<protein>
    <submittedName>
        <fullName evidence="14">ST8SIA4 protein</fullName>
    </submittedName>
</protein>
<evidence type="ECO:0000256" key="11">
    <source>
        <dbReference type="ARBA" id="ARBA00023180"/>
    </source>
</evidence>
<dbReference type="OrthoDB" id="10016973at2759"/>
<evidence type="ECO:0000256" key="3">
    <source>
        <dbReference type="ARBA" id="ARBA00022676"/>
    </source>
</evidence>
<keyword evidence="9" id="KW-0472">Membrane</keyword>
<dbReference type="Gene3D" id="3.90.1480.20">
    <property type="entry name" value="Glycosyl transferase family 29"/>
    <property type="match status" value="1"/>
</dbReference>
<evidence type="ECO:0000256" key="13">
    <source>
        <dbReference type="SAM" id="MobiDB-lite"/>
    </source>
</evidence>
<evidence type="ECO:0000256" key="9">
    <source>
        <dbReference type="ARBA" id="ARBA00023136"/>
    </source>
</evidence>
<keyword evidence="11" id="KW-0325">Glycoprotein</keyword>
<keyword evidence="5" id="KW-0812">Transmembrane</keyword>
<comment type="subcellular location">
    <subcellularLocation>
        <location evidence="1">Golgi apparatus membrane</location>
        <topology evidence="1">Single-pass type II membrane protein</topology>
    </subcellularLocation>
</comment>
<dbReference type="InterPro" id="IPR012163">
    <property type="entry name" value="Sialyl_trans"/>
</dbReference>
<feature type="disulfide bond" evidence="12">
    <location>
        <begin position="185"/>
        <end position="337"/>
    </location>
</feature>
<comment type="similarity">
    <text evidence="2">Belongs to the glycosyltransferase 29 family.</text>
</comment>
<keyword evidence="15" id="KW-1185">Reference proteome</keyword>
<dbReference type="Proteomes" id="UP000838412">
    <property type="component" value="Chromosome 6"/>
</dbReference>
<sequence length="400" mass="47082">MKYLLGQLFEMIADQRRSMDDSPSRMPRVTLQRLGLAMTVLVLLNFFLSFQDVVKVEIRLRRRHHTWWTHNRFNTTDSPKSDNKTSSYNHSQDAMRRKYDTVESLMAPTDVDAWKVNSTEVLHWRRYITQYFNPEKDLTVLKSQYKVGDTVKYEVSIRDRCNITEELHQNMPEVNPLAGKLFRTCSVVGNSGILLNSGCGRDIDSADFVIRCNLAQTLPYVHDVGIKHGLTTMNPSVMAHDYRYLDQNATVKARFVDRLRQLGDSIFYQFAFVNKNGRDYMQWTNEIIVNESLPLKSVFPPRTCNSKIRKVWSRTREFQFKRPSSGMYMITVALTICDEIHVYGYFPFKEDHRGTRLRYHYYDHRRYSTGGLHAMPEEFRALRLLHDRGVLRLHNDRCRP</sequence>
<feature type="compositionally biased region" description="Polar residues" evidence="13">
    <location>
        <begin position="72"/>
        <end position="92"/>
    </location>
</feature>
<organism evidence="14 15">
    <name type="scientific">Branchiostoma lanceolatum</name>
    <name type="common">Common lancelet</name>
    <name type="synonym">Amphioxus lanceolatum</name>
    <dbReference type="NCBI Taxonomy" id="7740"/>
    <lineage>
        <taxon>Eukaryota</taxon>
        <taxon>Metazoa</taxon>
        <taxon>Chordata</taxon>
        <taxon>Cephalochordata</taxon>
        <taxon>Leptocardii</taxon>
        <taxon>Amphioxiformes</taxon>
        <taxon>Branchiostomatidae</taxon>
        <taxon>Branchiostoma</taxon>
    </lineage>
</organism>
<evidence type="ECO:0000256" key="1">
    <source>
        <dbReference type="ARBA" id="ARBA00004323"/>
    </source>
</evidence>
<dbReference type="GO" id="GO:0000139">
    <property type="term" value="C:Golgi membrane"/>
    <property type="evidence" value="ECO:0007669"/>
    <property type="project" value="UniProtKB-SubCell"/>
</dbReference>
<evidence type="ECO:0000256" key="6">
    <source>
        <dbReference type="ARBA" id="ARBA00022968"/>
    </source>
</evidence>
<keyword evidence="3" id="KW-0328">Glycosyltransferase</keyword>
<accession>A0A8K0A356</accession>
<evidence type="ECO:0000256" key="8">
    <source>
        <dbReference type="ARBA" id="ARBA00023034"/>
    </source>
</evidence>
<feature type="region of interest" description="Disordered" evidence="13">
    <location>
        <begin position="72"/>
        <end position="94"/>
    </location>
</feature>
<dbReference type="GO" id="GO:0003828">
    <property type="term" value="F:alpha-N-acetylneuraminate alpha-2,8-sialyltransferase activity"/>
    <property type="evidence" value="ECO:0007669"/>
    <property type="project" value="TreeGrafter"/>
</dbReference>
<keyword evidence="8" id="KW-0333">Golgi apparatus</keyword>
<evidence type="ECO:0000256" key="4">
    <source>
        <dbReference type="ARBA" id="ARBA00022679"/>
    </source>
</evidence>
<dbReference type="InterPro" id="IPR038578">
    <property type="entry name" value="GT29-like_sf"/>
</dbReference>
<dbReference type="InterPro" id="IPR050943">
    <property type="entry name" value="Glycosyltr_29_Sialyltrsf"/>
</dbReference>
<reference evidence="14" key="1">
    <citation type="submission" date="2022-01" db="EMBL/GenBank/DDBJ databases">
        <authorList>
            <person name="Braso-Vives M."/>
        </authorList>
    </citation>
    <scope>NUCLEOTIDE SEQUENCE</scope>
</reference>
<dbReference type="PANTHER" id="PTHR11987:SF52">
    <property type="entry name" value="CMP-N-ACETYLNEURAMINATE-POLY-ALPHA-2, 8-SIALYLTRANSFERASE-LIKE ISOFORM X1"/>
    <property type="match status" value="1"/>
</dbReference>
<dbReference type="GO" id="GO:0009311">
    <property type="term" value="P:oligosaccharide metabolic process"/>
    <property type="evidence" value="ECO:0007669"/>
    <property type="project" value="TreeGrafter"/>
</dbReference>
<dbReference type="GO" id="GO:0006491">
    <property type="term" value="P:N-glycan processing"/>
    <property type="evidence" value="ECO:0007669"/>
    <property type="project" value="TreeGrafter"/>
</dbReference>
<proteinExistence type="inferred from homology"/>
<evidence type="ECO:0000313" key="15">
    <source>
        <dbReference type="Proteomes" id="UP000838412"/>
    </source>
</evidence>
<dbReference type="AlphaFoldDB" id="A0A8K0A356"/>
<evidence type="ECO:0000256" key="7">
    <source>
        <dbReference type="ARBA" id="ARBA00022989"/>
    </source>
</evidence>
<gene>
    <name evidence="14" type="primary">ST8SIA4</name>
    <name evidence="14" type="ORF">BLAG_LOCUS21115</name>
</gene>
<evidence type="ECO:0000256" key="2">
    <source>
        <dbReference type="ARBA" id="ARBA00006003"/>
    </source>
</evidence>
<evidence type="ECO:0000256" key="5">
    <source>
        <dbReference type="ARBA" id="ARBA00022692"/>
    </source>
</evidence>
<dbReference type="InterPro" id="IPR001675">
    <property type="entry name" value="Glyco_trans_29"/>
</dbReference>
<dbReference type="CDD" id="cd23969">
    <property type="entry name" value="GT29_ST8SIA_poly"/>
    <property type="match status" value="1"/>
</dbReference>
<dbReference type="PANTHER" id="PTHR11987">
    <property type="entry name" value="ALPHA-2,8-SIALYLTRANSFERASE"/>
    <property type="match status" value="1"/>
</dbReference>
<dbReference type="EMBL" id="OV696691">
    <property type="protein sequence ID" value="CAH1267998.1"/>
    <property type="molecule type" value="Genomic_DNA"/>
</dbReference>
<evidence type="ECO:0000256" key="12">
    <source>
        <dbReference type="PIRSR" id="PIRSR005557-2"/>
    </source>
</evidence>
<keyword evidence="4" id="KW-0808">Transferase</keyword>
<keyword evidence="6" id="KW-0735">Signal-anchor</keyword>
<name>A0A8K0A356_BRALA</name>